<dbReference type="Gene3D" id="1.25.40.10">
    <property type="entry name" value="Tetratricopeptide repeat domain"/>
    <property type="match status" value="1"/>
</dbReference>
<organism evidence="2 3">
    <name type="scientific">Mesoterricola silvestris</name>
    <dbReference type="NCBI Taxonomy" id="2927979"/>
    <lineage>
        <taxon>Bacteria</taxon>
        <taxon>Pseudomonadati</taxon>
        <taxon>Acidobacteriota</taxon>
        <taxon>Holophagae</taxon>
        <taxon>Holophagales</taxon>
        <taxon>Holophagaceae</taxon>
        <taxon>Mesoterricola</taxon>
    </lineage>
</organism>
<dbReference type="AlphaFoldDB" id="A0AA48GJP7"/>
<evidence type="ECO:0000313" key="3">
    <source>
        <dbReference type="Proteomes" id="UP001238179"/>
    </source>
</evidence>
<sequence length="339" mass="36779">MRNLITAIMIPAVCLTLAAESTGRIGGKVTNKEGKPVAGAIITMSRSDINWTKEIKTDEKGTYLQVGLEPKDFTFSVSAPGYQTQKQNLKVKLADITTINIVLLTPQQASDEALKANLANLPPGEGKSMAASASFNAAVELYNAQNYAEALPLVTSALADFNQALVDLKDAESRATIEKNLPTVERVLGITLYETGKADPTQQAQMLKAEPYLVNAYKRNPKDQRILVALLDIAKVKNDAEGVKTYQAAIDAIMGPRPELAYNDGVAAFNASKFKEAKAFVTKAIATDPKFADSYWLLGVVEFSLENPKAAKEAFKKYMEIAPTGKKAGEVKEFLKELK</sequence>
<dbReference type="SMART" id="SM00028">
    <property type="entry name" value="TPR"/>
    <property type="match status" value="2"/>
</dbReference>
<reference evidence="3" key="1">
    <citation type="journal article" date="2023" name="Int. J. Syst. Evol. Microbiol.">
        <title>Mesoterricola silvestris gen. nov., sp. nov., Mesoterricola sediminis sp. nov., Geothrix oryzae sp. nov., Geothrix edaphica sp. nov., Geothrix rubra sp. nov., and Geothrix limicola sp. nov., six novel members of Acidobacteriota isolated from soils.</title>
        <authorList>
            <person name="Itoh H."/>
            <person name="Sugisawa Y."/>
            <person name="Mise K."/>
            <person name="Xu Z."/>
            <person name="Kuniyasu M."/>
            <person name="Ushijima N."/>
            <person name="Kawano K."/>
            <person name="Kobayashi E."/>
            <person name="Shiratori Y."/>
            <person name="Masuda Y."/>
            <person name="Senoo K."/>
        </authorList>
    </citation>
    <scope>NUCLEOTIDE SEQUENCE [LARGE SCALE GENOMIC DNA]</scope>
    <source>
        <strain evidence="3">W79</strain>
    </source>
</reference>
<dbReference type="SUPFAM" id="SSF48452">
    <property type="entry name" value="TPR-like"/>
    <property type="match status" value="1"/>
</dbReference>
<accession>A0AA48GJP7</accession>
<dbReference type="SUPFAM" id="SSF49464">
    <property type="entry name" value="Carboxypeptidase regulatory domain-like"/>
    <property type="match status" value="1"/>
</dbReference>
<proteinExistence type="predicted"/>
<dbReference type="RefSeq" id="WP_316415480.1">
    <property type="nucleotide sequence ID" value="NZ_AP027080.1"/>
</dbReference>
<name>A0AA48GJP7_9BACT</name>
<keyword evidence="3" id="KW-1185">Reference proteome</keyword>
<dbReference type="Proteomes" id="UP001238179">
    <property type="component" value="Chromosome"/>
</dbReference>
<dbReference type="Gene3D" id="2.60.40.1120">
    <property type="entry name" value="Carboxypeptidase-like, regulatory domain"/>
    <property type="match status" value="1"/>
</dbReference>
<evidence type="ECO:0008006" key="4">
    <source>
        <dbReference type="Google" id="ProtNLM"/>
    </source>
</evidence>
<dbReference type="InterPro" id="IPR008969">
    <property type="entry name" value="CarboxyPept-like_regulatory"/>
</dbReference>
<protein>
    <recommendedName>
        <fullName evidence="4">Tetratricopeptide repeat protein</fullName>
    </recommendedName>
</protein>
<evidence type="ECO:0000256" key="1">
    <source>
        <dbReference type="PROSITE-ProRule" id="PRU00339"/>
    </source>
</evidence>
<keyword evidence="1" id="KW-0802">TPR repeat</keyword>
<dbReference type="EMBL" id="AP027080">
    <property type="protein sequence ID" value="BDU72567.1"/>
    <property type="molecule type" value="Genomic_DNA"/>
</dbReference>
<dbReference type="KEGG" id="msil:METEAL_17410"/>
<dbReference type="PROSITE" id="PS50005">
    <property type="entry name" value="TPR"/>
    <property type="match status" value="1"/>
</dbReference>
<dbReference type="Pfam" id="PF13432">
    <property type="entry name" value="TPR_16"/>
    <property type="match status" value="1"/>
</dbReference>
<dbReference type="Pfam" id="PF13620">
    <property type="entry name" value="CarboxypepD_reg"/>
    <property type="match status" value="1"/>
</dbReference>
<evidence type="ECO:0000313" key="2">
    <source>
        <dbReference type="EMBL" id="BDU72567.1"/>
    </source>
</evidence>
<dbReference type="InterPro" id="IPR011990">
    <property type="entry name" value="TPR-like_helical_dom_sf"/>
</dbReference>
<dbReference type="InterPro" id="IPR019734">
    <property type="entry name" value="TPR_rpt"/>
</dbReference>
<feature type="repeat" description="TPR" evidence="1">
    <location>
        <begin position="292"/>
        <end position="325"/>
    </location>
</feature>
<gene>
    <name evidence="2" type="ORF">METEAL_17410</name>
</gene>